<dbReference type="Gramene" id="TraesROB_scaffold_050846_01G000100.1">
    <property type="protein sequence ID" value="TraesROB_scaffold_050846_01G000100.1"/>
    <property type="gene ID" value="TraesROB_scaffold_050846_01G000100"/>
</dbReference>
<feature type="chain" id="PRO_5017219253" description="Bowman-Birk serine protease inhibitors family domain-containing protein" evidence="6">
    <location>
        <begin position="26"/>
        <end position="92"/>
    </location>
</feature>
<dbReference type="Gene3D" id="2.10.69.10">
    <property type="entry name" value="Cysteine Protease (Bromelain) Inhibitor, subunit H"/>
    <property type="match status" value="1"/>
</dbReference>
<dbReference type="InterPro" id="IPR000877">
    <property type="entry name" value="Prot_inh_BBI"/>
</dbReference>
<dbReference type="PANTHER" id="PTHR33479">
    <property type="entry name" value="BOWMAN-BIRK TYPE BRAN TRYPSIN INHIBITOR"/>
    <property type="match status" value="1"/>
</dbReference>
<reference evidence="8" key="1">
    <citation type="submission" date="2018-08" db="EMBL/GenBank/DDBJ databases">
        <authorList>
            <person name="Rossello M."/>
        </authorList>
    </citation>
    <scope>NUCLEOTIDE SEQUENCE [LARGE SCALE GENOMIC DNA]</scope>
    <source>
        <strain evidence="8">cv. Chinese Spring</strain>
    </source>
</reference>
<keyword evidence="6" id="KW-0732">Signal</keyword>
<evidence type="ECO:0000313" key="8">
    <source>
        <dbReference type="EnsemblPlants" id="TraesCS1A02G022000.1"/>
    </source>
</evidence>
<sequence length="92" mass="9639">MRPQVLLAALAIVVVLAAALPLTKGQGVTLCCNKCGFCTRSFPPQCTRMDASPSGCNPACKTCAKSTVTGRDGLQCKDLVTNFCKNRCTKAA</sequence>
<dbReference type="Proteomes" id="UP000019116">
    <property type="component" value="Chromosome 1A"/>
</dbReference>
<keyword evidence="3 5" id="KW-0722">Serine protease inhibitor</keyword>
<comment type="similarity">
    <text evidence="1 5">Belongs to the Bowman-Birk serine protease inhibitor family.</text>
</comment>
<proteinExistence type="inferred from homology"/>
<evidence type="ECO:0000256" key="4">
    <source>
        <dbReference type="ARBA" id="ARBA00023157"/>
    </source>
</evidence>
<dbReference type="InterPro" id="IPR035995">
    <property type="entry name" value="Bowman-Birk_prot_inh"/>
</dbReference>
<feature type="domain" description="Bowman-Birk serine protease inhibitors family" evidence="7">
    <location>
        <begin position="31"/>
        <end position="88"/>
    </location>
</feature>
<evidence type="ECO:0000256" key="5">
    <source>
        <dbReference type="RuleBase" id="RU003856"/>
    </source>
</evidence>
<keyword evidence="4" id="KW-1015">Disulfide bond</keyword>
<evidence type="ECO:0000259" key="7">
    <source>
        <dbReference type="SMART" id="SM00269"/>
    </source>
</evidence>
<evidence type="ECO:0000256" key="1">
    <source>
        <dbReference type="ARBA" id="ARBA00008506"/>
    </source>
</evidence>
<evidence type="ECO:0000256" key="3">
    <source>
        <dbReference type="ARBA" id="ARBA00022900"/>
    </source>
</evidence>
<evidence type="ECO:0000256" key="6">
    <source>
        <dbReference type="SAM" id="SignalP"/>
    </source>
</evidence>
<keyword evidence="2 5" id="KW-0646">Protease inhibitor</keyword>
<feature type="signal peptide" evidence="6">
    <location>
        <begin position="1"/>
        <end position="25"/>
    </location>
</feature>
<protein>
    <recommendedName>
        <fullName evidence="7">Bowman-Birk serine protease inhibitors family domain-containing protein</fullName>
    </recommendedName>
</protein>
<dbReference type="OrthoDB" id="739291at2759"/>
<dbReference type="PANTHER" id="PTHR33479:SF4">
    <property type="entry name" value="BOWMAN-BIRK TYPE TRYPSIN INHIBITOR"/>
    <property type="match status" value="1"/>
</dbReference>
<evidence type="ECO:0000313" key="9">
    <source>
        <dbReference type="Proteomes" id="UP000019116"/>
    </source>
</evidence>
<keyword evidence="9" id="KW-1185">Reference proteome</keyword>
<dbReference type="EnsemblPlants" id="TraesCS1A02G022000.1">
    <property type="protein sequence ID" value="TraesCS1A02G022000.1"/>
    <property type="gene ID" value="TraesCS1A02G022000"/>
</dbReference>
<dbReference type="Gramene" id="TraesCS1A03G0049300.1">
    <property type="protein sequence ID" value="TraesCS1A03G0049300.1.CDS"/>
    <property type="gene ID" value="TraesCS1A03G0049300"/>
</dbReference>
<dbReference type="GO" id="GO:0005576">
    <property type="term" value="C:extracellular region"/>
    <property type="evidence" value="ECO:0007669"/>
    <property type="project" value="InterPro"/>
</dbReference>
<dbReference type="SMR" id="A0A3B5XT76"/>
<dbReference type="CDD" id="cd00023">
    <property type="entry name" value="BBI"/>
    <property type="match status" value="1"/>
</dbReference>
<dbReference type="AlphaFoldDB" id="A0A3B5XT76"/>
<dbReference type="Pfam" id="PF00228">
    <property type="entry name" value="Bowman-Birk_leg"/>
    <property type="match status" value="1"/>
</dbReference>
<accession>A0A3B5XT76</accession>
<dbReference type="SMART" id="SM00269">
    <property type="entry name" value="BowB"/>
    <property type="match status" value="1"/>
</dbReference>
<dbReference type="Gramene" id="TraesCS1A02G022000.1">
    <property type="protein sequence ID" value="TraesCS1A02G022000.1"/>
    <property type="gene ID" value="TraesCS1A02G022000"/>
</dbReference>
<dbReference type="OMA" id="CTRMDAS"/>
<dbReference type="SUPFAM" id="SSF57247">
    <property type="entry name" value="Bowman-Birk inhibitor, BBI"/>
    <property type="match status" value="1"/>
</dbReference>
<evidence type="ECO:0000256" key="2">
    <source>
        <dbReference type="ARBA" id="ARBA00022690"/>
    </source>
</evidence>
<name>A0A3B5XT76_WHEAT</name>
<dbReference type="GO" id="GO:0004867">
    <property type="term" value="F:serine-type endopeptidase inhibitor activity"/>
    <property type="evidence" value="ECO:0007669"/>
    <property type="project" value="UniProtKB-KW"/>
</dbReference>
<organism evidence="8">
    <name type="scientific">Triticum aestivum</name>
    <name type="common">Wheat</name>
    <dbReference type="NCBI Taxonomy" id="4565"/>
    <lineage>
        <taxon>Eukaryota</taxon>
        <taxon>Viridiplantae</taxon>
        <taxon>Streptophyta</taxon>
        <taxon>Embryophyta</taxon>
        <taxon>Tracheophyta</taxon>
        <taxon>Spermatophyta</taxon>
        <taxon>Magnoliopsida</taxon>
        <taxon>Liliopsida</taxon>
        <taxon>Poales</taxon>
        <taxon>Poaceae</taxon>
        <taxon>BOP clade</taxon>
        <taxon>Pooideae</taxon>
        <taxon>Triticodae</taxon>
        <taxon>Triticeae</taxon>
        <taxon>Triticinae</taxon>
        <taxon>Triticum</taxon>
    </lineage>
</organism>
<reference evidence="8" key="2">
    <citation type="submission" date="2018-10" db="UniProtKB">
        <authorList>
            <consortium name="EnsemblPlants"/>
        </authorList>
    </citation>
    <scope>IDENTIFICATION</scope>
</reference>